<accession>A0ACB6S9Q0</accession>
<gene>
    <name evidence="1" type="ORF">BU25DRAFT_245629</name>
</gene>
<evidence type="ECO:0000313" key="1">
    <source>
        <dbReference type="EMBL" id="KAF2630703.1"/>
    </source>
</evidence>
<reference evidence="1" key="1">
    <citation type="journal article" date="2020" name="Stud. Mycol.">
        <title>101 Dothideomycetes genomes: a test case for predicting lifestyles and emergence of pathogens.</title>
        <authorList>
            <person name="Haridas S."/>
            <person name="Albert R."/>
            <person name="Binder M."/>
            <person name="Bloem J."/>
            <person name="Labutti K."/>
            <person name="Salamov A."/>
            <person name="Andreopoulos B."/>
            <person name="Baker S."/>
            <person name="Barry K."/>
            <person name="Bills G."/>
            <person name="Bluhm B."/>
            <person name="Cannon C."/>
            <person name="Castanera R."/>
            <person name="Culley D."/>
            <person name="Daum C."/>
            <person name="Ezra D."/>
            <person name="Gonzalez J."/>
            <person name="Henrissat B."/>
            <person name="Kuo A."/>
            <person name="Liang C."/>
            <person name="Lipzen A."/>
            <person name="Lutzoni F."/>
            <person name="Magnuson J."/>
            <person name="Mondo S."/>
            <person name="Nolan M."/>
            <person name="Ohm R."/>
            <person name="Pangilinan J."/>
            <person name="Park H.-J."/>
            <person name="Ramirez L."/>
            <person name="Alfaro M."/>
            <person name="Sun H."/>
            <person name="Tritt A."/>
            <person name="Yoshinaga Y."/>
            <person name="Zwiers L.-H."/>
            <person name="Turgeon B."/>
            <person name="Goodwin S."/>
            <person name="Spatafora J."/>
            <person name="Crous P."/>
            <person name="Grigoriev I."/>
        </authorList>
    </citation>
    <scope>NUCLEOTIDE SEQUENCE</scope>
    <source>
        <strain evidence="1">CBS 525.71</strain>
    </source>
</reference>
<organism evidence="1 2">
    <name type="scientific">Macroventuria anomochaeta</name>
    <dbReference type="NCBI Taxonomy" id="301207"/>
    <lineage>
        <taxon>Eukaryota</taxon>
        <taxon>Fungi</taxon>
        <taxon>Dikarya</taxon>
        <taxon>Ascomycota</taxon>
        <taxon>Pezizomycotina</taxon>
        <taxon>Dothideomycetes</taxon>
        <taxon>Pleosporomycetidae</taxon>
        <taxon>Pleosporales</taxon>
        <taxon>Pleosporineae</taxon>
        <taxon>Didymellaceae</taxon>
        <taxon>Macroventuria</taxon>
    </lineage>
</organism>
<evidence type="ECO:0000313" key="2">
    <source>
        <dbReference type="Proteomes" id="UP000799754"/>
    </source>
</evidence>
<protein>
    <submittedName>
        <fullName evidence="1">Uncharacterized protein</fullName>
    </submittedName>
</protein>
<proteinExistence type="predicted"/>
<comment type="caution">
    <text evidence="1">The sequence shown here is derived from an EMBL/GenBank/DDBJ whole genome shotgun (WGS) entry which is preliminary data.</text>
</comment>
<dbReference type="Proteomes" id="UP000799754">
    <property type="component" value="Unassembled WGS sequence"/>
</dbReference>
<keyword evidence="2" id="KW-1185">Reference proteome</keyword>
<name>A0ACB6S9Q0_9PLEO</name>
<dbReference type="EMBL" id="MU006706">
    <property type="protein sequence ID" value="KAF2630703.1"/>
    <property type="molecule type" value="Genomic_DNA"/>
</dbReference>
<sequence>MSSSKQQTGLQIARFGFLHAAARLWDDQFSPKNAPALFVHGLDKFKVIYYGSFSEYIQGSFPCCRCR</sequence>